<dbReference type="AlphaFoldDB" id="A0A2M8QH15"/>
<evidence type="ECO:0000256" key="7">
    <source>
        <dbReference type="HAMAP-Rule" id="MF_01131"/>
    </source>
</evidence>
<dbReference type="InterPro" id="IPR009718">
    <property type="entry name" value="Rex_DNA-bd_C_dom"/>
</dbReference>
<evidence type="ECO:0000256" key="4">
    <source>
        <dbReference type="ARBA" id="ARBA00023027"/>
    </source>
</evidence>
<feature type="binding site" evidence="7">
    <location>
        <begin position="90"/>
        <end position="95"/>
    </location>
    <ligand>
        <name>NAD(+)</name>
        <dbReference type="ChEBI" id="CHEBI:57540"/>
    </ligand>
</feature>
<comment type="function">
    <text evidence="7">Modulates transcription in response to changes in cellular NADH/NAD(+) redox state.</text>
</comment>
<dbReference type="InterPro" id="IPR036390">
    <property type="entry name" value="WH_DNA-bd_sf"/>
</dbReference>
<dbReference type="InterPro" id="IPR036291">
    <property type="entry name" value="NAD(P)-bd_dom_sf"/>
</dbReference>
<dbReference type="NCBIfam" id="NF003995">
    <property type="entry name" value="PRK05472.2-4"/>
    <property type="match status" value="1"/>
</dbReference>
<dbReference type="EMBL" id="PGTN01000001">
    <property type="protein sequence ID" value="PJF49068.1"/>
    <property type="molecule type" value="Genomic_DNA"/>
</dbReference>
<comment type="similarity">
    <text evidence="7">Belongs to the transcriptional regulatory Rex family.</text>
</comment>
<dbReference type="GO" id="GO:0005737">
    <property type="term" value="C:cytoplasm"/>
    <property type="evidence" value="ECO:0007669"/>
    <property type="project" value="UniProtKB-SubCell"/>
</dbReference>
<dbReference type="PANTHER" id="PTHR35786">
    <property type="entry name" value="REDOX-SENSING TRANSCRIPTIONAL REPRESSOR REX"/>
    <property type="match status" value="1"/>
</dbReference>
<dbReference type="NCBIfam" id="NF003994">
    <property type="entry name" value="PRK05472.2-3"/>
    <property type="match status" value="1"/>
</dbReference>
<keyword evidence="4 7" id="KW-0520">NAD</keyword>
<evidence type="ECO:0000256" key="6">
    <source>
        <dbReference type="ARBA" id="ARBA00023163"/>
    </source>
</evidence>
<comment type="subunit">
    <text evidence="7">Homodimer.</text>
</comment>
<dbReference type="Proteomes" id="UP000230790">
    <property type="component" value="Unassembled WGS sequence"/>
</dbReference>
<evidence type="ECO:0000313" key="10">
    <source>
        <dbReference type="Proteomes" id="UP000230790"/>
    </source>
</evidence>
<dbReference type="GO" id="GO:0051775">
    <property type="term" value="P:response to redox state"/>
    <property type="evidence" value="ECO:0007669"/>
    <property type="project" value="InterPro"/>
</dbReference>
<dbReference type="GO" id="GO:0003700">
    <property type="term" value="F:DNA-binding transcription factor activity"/>
    <property type="evidence" value="ECO:0007669"/>
    <property type="project" value="UniProtKB-UniRule"/>
</dbReference>
<keyword evidence="1 7" id="KW-0963">Cytoplasm</keyword>
<dbReference type="InterPro" id="IPR036388">
    <property type="entry name" value="WH-like_DNA-bd_sf"/>
</dbReference>
<feature type="DNA-binding region" description="H-T-H motif" evidence="7">
    <location>
        <begin position="16"/>
        <end position="55"/>
    </location>
</feature>
<dbReference type="HAMAP" id="MF_01131">
    <property type="entry name" value="Rex"/>
    <property type="match status" value="1"/>
</dbReference>
<dbReference type="PANTHER" id="PTHR35786:SF1">
    <property type="entry name" value="REDOX-SENSING TRANSCRIPTIONAL REPRESSOR REX 1"/>
    <property type="match status" value="1"/>
</dbReference>
<organism evidence="9 10">
    <name type="scientific">Candidatus Thermofonsia Clade 3 bacterium</name>
    <dbReference type="NCBI Taxonomy" id="2364212"/>
    <lineage>
        <taxon>Bacteria</taxon>
        <taxon>Bacillati</taxon>
        <taxon>Chloroflexota</taxon>
        <taxon>Candidatus Thermofontia</taxon>
        <taxon>Candidatus Thermofonsia Clade 3</taxon>
    </lineage>
</organism>
<gene>
    <name evidence="7" type="primary">rex</name>
    <name evidence="9" type="ORF">CUN48_00190</name>
</gene>
<dbReference type="GO" id="GO:0003677">
    <property type="term" value="F:DNA binding"/>
    <property type="evidence" value="ECO:0007669"/>
    <property type="project" value="UniProtKB-UniRule"/>
</dbReference>
<dbReference type="NCBIfam" id="NF003992">
    <property type="entry name" value="PRK05472.2-1"/>
    <property type="match status" value="1"/>
</dbReference>
<name>A0A2M8QH15_9CHLR</name>
<reference evidence="9 10" key="1">
    <citation type="submission" date="2017-11" db="EMBL/GenBank/DDBJ databases">
        <title>Evolution of Phototrophy in the Chloroflexi Phylum Driven by Horizontal Gene Transfer.</title>
        <authorList>
            <person name="Ward L.M."/>
            <person name="Hemp J."/>
            <person name="Shih P.M."/>
            <person name="Mcglynn S.E."/>
            <person name="Fischer W."/>
        </authorList>
    </citation>
    <scope>NUCLEOTIDE SEQUENCE [LARGE SCALE GENOMIC DNA]</scope>
    <source>
        <strain evidence="9">JP3_7</strain>
    </source>
</reference>
<protein>
    <recommendedName>
        <fullName evidence="7">Redox-sensing transcriptional repressor Rex</fullName>
    </recommendedName>
</protein>
<accession>A0A2M8QH15</accession>
<dbReference type="NCBIfam" id="NF003996">
    <property type="entry name" value="PRK05472.2-5"/>
    <property type="match status" value="1"/>
</dbReference>
<comment type="caution">
    <text evidence="9">The sequence shown here is derived from an EMBL/GenBank/DDBJ whole genome shotgun (WGS) entry which is preliminary data.</text>
</comment>
<keyword evidence="6 7" id="KW-0804">Transcription</keyword>
<evidence type="ECO:0000256" key="2">
    <source>
        <dbReference type="ARBA" id="ARBA00022491"/>
    </source>
</evidence>
<sequence length="206" mass="22543">MSAKHVPDIVVARLPLYLRALSAMQNGGKVFTSSQEMAQWLGISSAQIRKDLSHFGEFGKQGTGYSVAGLQEKLRQILNLKHEWPIIIIGAGNIGSAVANYPGFAHRGFRVCAVFDNDPKKIGRSVGACKVYDVRQLPEFVREHNIRMAMIAVPAESAQEVADLAIASGIVAILNYAPVNLSVPAHVRVENIDPVLHLQHMTYYLA</sequence>
<comment type="subcellular location">
    <subcellularLocation>
        <location evidence="7">Cytoplasm</location>
    </subcellularLocation>
</comment>
<dbReference type="InterPro" id="IPR058236">
    <property type="entry name" value="Rex_actinobacterial-type"/>
</dbReference>
<keyword evidence="2 7" id="KW-0678">Repressor</keyword>
<dbReference type="GO" id="GO:0045892">
    <property type="term" value="P:negative regulation of DNA-templated transcription"/>
    <property type="evidence" value="ECO:0007669"/>
    <property type="project" value="InterPro"/>
</dbReference>
<dbReference type="SMART" id="SM00881">
    <property type="entry name" value="CoA_binding"/>
    <property type="match status" value="1"/>
</dbReference>
<evidence type="ECO:0000256" key="5">
    <source>
        <dbReference type="ARBA" id="ARBA00023125"/>
    </source>
</evidence>
<dbReference type="InterPro" id="IPR022876">
    <property type="entry name" value="Tscrpt_rep_Rex"/>
</dbReference>
<feature type="domain" description="CoA-binding" evidence="8">
    <location>
        <begin position="80"/>
        <end position="180"/>
    </location>
</feature>
<dbReference type="SUPFAM" id="SSF46785">
    <property type="entry name" value="Winged helix' DNA-binding domain"/>
    <property type="match status" value="1"/>
</dbReference>
<dbReference type="NCBIfam" id="NF003993">
    <property type="entry name" value="PRK05472.2-2"/>
    <property type="match status" value="1"/>
</dbReference>
<evidence type="ECO:0000259" key="8">
    <source>
        <dbReference type="SMART" id="SM00881"/>
    </source>
</evidence>
<dbReference type="Pfam" id="PF02629">
    <property type="entry name" value="CoA_binding"/>
    <property type="match status" value="1"/>
</dbReference>
<evidence type="ECO:0000256" key="1">
    <source>
        <dbReference type="ARBA" id="ARBA00022490"/>
    </source>
</evidence>
<evidence type="ECO:0000256" key="3">
    <source>
        <dbReference type="ARBA" id="ARBA00023015"/>
    </source>
</evidence>
<dbReference type="Gene3D" id="3.40.50.720">
    <property type="entry name" value="NAD(P)-binding Rossmann-like Domain"/>
    <property type="match status" value="1"/>
</dbReference>
<keyword evidence="3 7" id="KW-0805">Transcription regulation</keyword>
<dbReference type="InterPro" id="IPR003781">
    <property type="entry name" value="CoA-bd"/>
</dbReference>
<dbReference type="Pfam" id="PF06971">
    <property type="entry name" value="Put_DNA-bind_N"/>
    <property type="match status" value="1"/>
</dbReference>
<keyword evidence="5 7" id="KW-0238">DNA-binding</keyword>
<evidence type="ECO:0000313" key="9">
    <source>
        <dbReference type="EMBL" id="PJF49068.1"/>
    </source>
</evidence>
<proteinExistence type="inferred from homology"/>
<dbReference type="Gene3D" id="1.10.10.10">
    <property type="entry name" value="Winged helix-like DNA-binding domain superfamily/Winged helix DNA-binding domain"/>
    <property type="match status" value="1"/>
</dbReference>
<dbReference type="SUPFAM" id="SSF51735">
    <property type="entry name" value="NAD(P)-binding Rossmann-fold domains"/>
    <property type="match status" value="1"/>
</dbReference>